<dbReference type="KEGG" id="aten:116296454"/>
<dbReference type="InParanoid" id="A0A6P8HYC8"/>
<dbReference type="SUPFAM" id="SSF56496">
    <property type="entry name" value="Fibrinogen C-terminal domain-like"/>
    <property type="match status" value="1"/>
</dbReference>
<feature type="chain" id="PRO_5027700339" evidence="1">
    <location>
        <begin position="22"/>
        <end position="417"/>
    </location>
</feature>
<dbReference type="OrthoDB" id="5982217at2759"/>
<dbReference type="GeneID" id="116296454"/>
<dbReference type="AlphaFoldDB" id="A0A6P8HYC8"/>
<sequence>MESTIKCFLVLVSLCCVLVKGLPIKGKAKRAPQGFYLGPLQARPGLPLPRINGPPPTINTQPQFLLPPRPGSVWLRFPAPATAFPQPLLSRPPVLPQQRFEAPRPVTELPAMATMRYDDKEGHEHHREPSSPAPEPVPQPFFNPVEPYFYPHQAVYVQRPQPFPQPFPQPYQPVYQPYQPPYYPHNKEYLPKKEKKDFKSCLDYLRHGSSTNGGYTISDDDGDHYQVWCDFHAEPGFAWTLIMSHSLRNTNNTAFCDSSLSENIPIHQNSPNWDEYRLSKERMDSLIKESSHWRSTTGFPLHGVDFRDYVRGNFKDFNIMEFEGKGECKAVDYINIRGFPAAQTKAQFWQRKGKQALHIDSAQGECDYRPFYGTIVGENNFGFYCEGRHTLNPSFRGTENEASNTQWWFGGSIYDQE</sequence>
<evidence type="ECO:0000313" key="2">
    <source>
        <dbReference type="Proteomes" id="UP000515163"/>
    </source>
</evidence>
<dbReference type="RefSeq" id="XP_031560331.1">
    <property type="nucleotide sequence ID" value="XM_031704471.1"/>
</dbReference>
<dbReference type="InterPro" id="IPR014716">
    <property type="entry name" value="Fibrinogen_a/b/g_C_1"/>
</dbReference>
<gene>
    <name evidence="3" type="primary">LOC116296454</name>
</gene>
<protein>
    <submittedName>
        <fullName evidence="3">Uncharacterized protein LOC116296454</fullName>
    </submittedName>
</protein>
<evidence type="ECO:0000313" key="3">
    <source>
        <dbReference type="RefSeq" id="XP_031560331.1"/>
    </source>
</evidence>
<feature type="signal peptide" evidence="1">
    <location>
        <begin position="1"/>
        <end position="21"/>
    </location>
</feature>
<proteinExistence type="predicted"/>
<dbReference type="Proteomes" id="UP000515163">
    <property type="component" value="Unplaced"/>
</dbReference>
<organism evidence="2 3">
    <name type="scientific">Actinia tenebrosa</name>
    <name type="common">Australian red waratah sea anemone</name>
    <dbReference type="NCBI Taxonomy" id="6105"/>
    <lineage>
        <taxon>Eukaryota</taxon>
        <taxon>Metazoa</taxon>
        <taxon>Cnidaria</taxon>
        <taxon>Anthozoa</taxon>
        <taxon>Hexacorallia</taxon>
        <taxon>Actiniaria</taxon>
        <taxon>Actiniidae</taxon>
        <taxon>Actinia</taxon>
    </lineage>
</organism>
<dbReference type="InterPro" id="IPR036056">
    <property type="entry name" value="Fibrinogen-like_C"/>
</dbReference>
<evidence type="ECO:0000256" key="1">
    <source>
        <dbReference type="SAM" id="SignalP"/>
    </source>
</evidence>
<keyword evidence="2" id="KW-1185">Reference proteome</keyword>
<keyword evidence="1" id="KW-0732">Signal</keyword>
<reference evidence="3" key="1">
    <citation type="submission" date="2025-08" db="UniProtKB">
        <authorList>
            <consortium name="RefSeq"/>
        </authorList>
    </citation>
    <scope>IDENTIFICATION</scope>
    <source>
        <tissue evidence="3">Tentacle</tissue>
    </source>
</reference>
<dbReference type="Gene3D" id="3.90.215.10">
    <property type="entry name" value="Gamma Fibrinogen, chain A, domain 1"/>
    <property type="match status" value="1"/>
</dbReference>
<accession>A0A6P8HYC8</accession>
<name>A0A6P8HYC8_ACTTE</name>